<reference evidence="4" key="1">
    <citation type="journal article" date="2019" name="Int. J. Syst. Evol. Microbiol.">
        <title>The Global Catalogue of Microorganisms (GCM) 10K type strain sequencing project: providing services to taxonomists for standard genome sequencing and annotation.</title>
        <authorList>
            <consortium name="The Broad Institute Genomics Platform"/>
            <consortium name="The Broad Institute Genome Sequencing Center for Infectious Disease"/>
            <person name="Wu L."/>
            <person name="Ma J."/>
        </authorList>
    </citation>
    <scope>NUCLEOTIDE SEQUENCE [LARGE SCALE GENOMIC DNA]</scope>
    <source>
        <strain evidence="4">CGMCC 4.7323</strain>
    </source>
</reference>
<dbReference type="EMBL" id="BMND01000055">
    <property type="protein sequence ID" value="GGN63749.1"/>
    <property type="molecule type" value="Genomic_DNA"/>
</dbReference>
<evidence type="ECO:0000256" key="1">
    <source>
        <dbReference type="SAM" id="Phobius"/>
    </source>
</evidence>
<dbReference type="InterPro" id="IPR025565">
    <property type="entry name" value="DUF4328"/>
</dbReference>
<keyword evidence="4" id="KW-1185">Reference proteome</keyword>
<evidence type="ECO:0000313" key="3">
    <source>
        <dbReference type="EMBL" id="GGN63749.1"/>
    </source>
</evidence>
<dbReference type="Pfam" id="PF14219">
    <property type="entry name" value="DUF4328"/>
    <property type="match status" value="1"/>
</dbReference>
<keyword evidence="1" id="KW-0812">Transmembrane</keyword>
<feature type="transmembrane region" description="Helical" evidence="1">
    <location>
        <begin position="156"/>
        <end position="173"/>
    </location>
</feature>
<proteinExistence type="predicted"/>
<name>A0ABQ2K6A8_9ACTN</name>
<accession>A0ABQ2K6A8</accession>
<keyword evidence="1" id="KW-0472">Membrane</keyword>
<feature type="transmembrane region" description="Helical" evidence="1">
    <location>
        <begin position="185"/>
        <end position="209"/>
    </location>
</feature>
<feature type="transmembrane region" description="Helical" evidence="1">
    <location>
        <begin position="25"/>
        <end position="43"/>
    </location>
</feature>
<evidence type="ECO:0000313" key="4">
    <source>
        <dbReference type="Proteomes" id="UP000600080"/>
    </source>
</evidence>
<feature type="transmembrane region" description="Helical" evidence="1">
    <location>
        <begin position="118"/>
        <end position="136"/>
    </location>
</feature>
<evidence type="ECO:0000259" key="2">
    <source>
        <dbReference type="Pfam" id="PF14219"/>
    </source>
</evidence>
<gene>
    <name evidence="3" type="ORF">GCM10012285_65100</name>
</gene>
<sequence>MGNNGPVNELITPPTLRPVRGTARCAVAALALAAVAWTARALWQIRLAASGMPASGPPDQGDGRHRPLNALENGYHLVNALGAVAAVLCAITFLAWLWRVRDNAHALSGQPPRHAWPWVYAGWLVPVANLWIPRAIVVDIHRASAPGERLPRAVNWWWGLWLVGLLGEVGLGATDKVIARAYQHVLPLLVGDAAALGAALTGILVVRALTAAQQRPRPTAPPQQAATPPR</sequence>
<dbReference type="Proteomes" id="UP000600080">
    <property type="component" value="Unassembled WGS sequence"/>
</dbReference>
<keyword evidence="1" id="KW-1133">Transmembrane helix</keyword>
<feature type="domain" description="DUF4328" evidence="2">
    <location>
        <begin position="77"/>
        <end position="210"/>
    </location>
</feature>
<feature type="transmembrane region" description="Helical" evidence="1">
    <location>
        <begin position="77"/>
        <end position="98"/>
    </location>
</feature>
<protein>
    <recommendedName>
        <fullName evidence="2">DUF4328 domain-containing protein</fullName>
    </recommendedName>
</protein>
<comment type="caution">
    <text evidence="3">The sequence shown here is derived from an EMBL/GenBank/DDBJ whole genome shotgun (WGS) entry which is preliminary data.</text>
</comment>
<organism evidence="3 4">
    <name type="scientific">Streptomyces kronopolitis</name>
    <dbReference type="NCBI Taxonomy" id="1612435"/>
    <lineage>
        <taxon>Bacteria</taxon>
        <taxon>Bacillati</taxon>
        <taxon>Actinomycetota</taxon>
        <taxon>Actinomycetes</taxon>
        <taxon>Kitasatosporales</taxon>
        <taxon>Streptomycetaceae</taxon>
        <taxon>Streptomyces</taxon>
    </lineage>
</organism>